<dbReference type="InterPro" id="IPR036397">
    <property type="entry name" value="RNaseH_sf"/>
</dbReference>
<dbReference type="PANTHER" id="PTHR12801">
    <property type="entry name" value="RNA EXONUCLEASE REXO1 / RECO3 FAMILY MEMBER-RELATED"/>
    <property type="match status" value="1"/>
</dbReference>
<evidence type="ECO:0000256" key="1">
    <source>
        <dbReference type="ARBA" id="ARBA00004123"/>
    </source>
</evidence>
<feature type="compositionally biased region" description="Polar residues" evidence="10">
    <location>
        <begin position="1"/>
        <end position="11"/>
    </location>
</feature>
<dbReference type="Proteomes" id="UP001196530">
    <property type="component" value="Unassembled WGS sequence"/>
</dbReference>
<dbReference type="GeneID" id="66128539"/>
<evidence type="ECO:0000259" key="11">
    <source>
        <dbReference type="SMART" id="SM00479"/>
    </source>
</evidence>
<dbReference type="EMBL" id="JAHLVD010000024">
    <property type="protein sequence ID" value="KAG7844989.1"/>
    <property type="molecule type" value="Genomic_DNA"/>
</dbReference>
<keyword evidence="7" id="KW-0269">Exonuclease</keyword>
<evidence type="ECO:0000256" key="8">
    <source>
        <dbReference type="ARBA" id="ARBA00023242"/>
    </source>
</evidence>
<accession>A0AAN6I3Z4</accession>
<sequence>MGFSLSSNWKQLQRKQKAETKGIAKKRPRSAAAITSKSVKASVSDKESDVSLKLTITESTKDISHRKKEVGKYLAMDCEFVGAGEQGESSILARVSLVNYHGITVYDTFVHPTEKVTDWRTHVSGVTPAHMKNAVSFKEAQKKVSDLLDGRILVGHDVGHDLDALMLSHPRFMIRDTAKHTPFRKKYAAGKTPSLKKLSKEILGVEIQLGQHSSVEDARATMMIYKSAKAEFETILRKPRQTRK</sequence>
<comment type="caution">
    <text evidence="12">The sequence shown here is derived from an EMBL/GenBank/DDBJ whole genome shotgun (WGS) entry which is preliminary data.</text>
</comment>
<feature type="region of interest" description="Disordered" evidence="10">
    <location>
        <begin position="1"/>
        <end position="38"/>
    </location>
</feature>
<dbReference type="RefSeq" id="XP_043057980.1">
    <property type="nucleotide sequence ID" value="XM_043205191.1"/>
</dbReference>
<feature type="domain" description="Exonuclease" evidence="11">
    <location>
        <begin position="72"/>
        <end position="234"/>
    </location>
</feature>
<evidence type="ECO:0000256" key="4">
    <source>
        <dbReference type="ARBA" id="ARBA00022552"/>
    </source>
</evidence>
<dbReference type="GO" id="GO:0005634">
    <property type="term" value="C:nucleus"/>
    <property type="evidence" value="ECO:0007669"/>
    <property type="project" value="UniProtKB-SubCell"/>
</dbReference>
<protein>
    <recommendedName>
        <fullName evidence="3">RNA exonuclease 4</fullName>
    </recommendedName>
</protein>
<evidence type="ECO:0000313" key="15">
    <source>
        <dbReference type="Proteomes" id="UP001197328"/>
    </source>
</evidence>
<proteinExistence type="inferred from homology"/>
<evidence type="ECO:0000256" key="9">
    <source>
        <dbReference type="ARBA" id="ARBA00025599"/>
    </source>
</evidence>
<comment type="subcellular location">
    <subcellularLocation>
        <location evidence="1">Nucleus</location>
    </subcellularLocation>
</comment>
<dbReference type="Pfam" id="PF00929">
    <property type="entry name" value="RNase_T"/>
    <property type="match status" value="1"/>
</dbReference>
<keyword evidence="5" id="KW-0540">Nuclease</keyword>
<dbReference type="EMBL" id="JAHLUX010000010">
    <property type="protein sequence ID" value="KAG7816446.1"/>
    <property type="molecule type" value="Genomic_DNA"/>
</dbReference>
<gene>
    <name evidence="12" type="ORF">KL928_004488</name>
    <name evidence="13" type="ORF">KL940_005364</name>
</gene>
<reference evidence="12 15" key="1">
    <citation type="journal article" date="2021" name="G3 (Bethesda)">
        <title>Genomic diversity, chromosomal rearrangements, and interspecies hybridization in the ogataea polymorpha species complex.</title>
        <authorList>
            <person name="Hanson S.J."/>
            <person name="Cinneide E.O."/>
            <person name="Salzberg L.I."/>
            <person name="Wolfe K.H."/>
            <person name="McGowan J."/>
            <person name="Fitzpatrick D.A."/>
            <person name="Matlin K."/>
        </authorList>
    </citation>
    <scope>NUCLEOTIDE SEQUENCE</scope>
    <source>
        <strain evidence="13">51-138</strain>
        <strain evidence="12">61-244</strain>
    </source>
</reference>
<dbReference type="InterPro" id="IPR013520">
    <property type="entry name" value="Ribonucl_H"/>
</dbReference>
<dbReference type="CDD" id="cd06144">
    <property type="entry name" value="REX4_like"/>
    <property type="match status" value="1"/>
</dbReference>
<evidence type="ECO:0000256" key="3">
    <source>
        <dbReference type="ARBA" id="ARBA00016937"/>
    </source>
</evidence>
<evidence type="ECO:0000313" key="13">
    <source>
        <dbReference type="EMBL" id="KAG7844989.1"/>
    </source>
</evidence>
<evidence type="ECO:0000256" key="2">
    <source>
        <dbReference type="ARBA" id="ARBA00010489"/>
    </source>
</evidence>
<evidence type="ECO:0000313" key="14">
    <source>
        <dbReference type="Proteomes" id="UP001196530"/>
    </source>
</evidence>
<name>A0AAN6I3Z4_PICAN</name>
<dbReference type="PANTHER" id="PTHR12801:SF45">
    <property type="entry name" value="RNA EXONUCLEASE 4"/>
    <property type="match status" value="1"/>
</dbReference>
<comment type="similarity">
    <text evidence="2">Belongs to the REXO4 family.</text>
</comment>
<evidence type="ECO:0000256" key="6">
    <source>
        <dbReference type="ARBA" id="ARBA00022801"/>
    </source>
</evidence>
<keyword evidence="8" id="KW-0539">Nucleus</keyword>
<dbReference type="Gene3D" id="3.30.420.10">
    <property type="entry name" value="Ribonuclease H-like superfamily/Ribonuclease H"/>
    <property type="match status" value="1"/>
</dbReference>
<dbReference type="InterPro" id="IPR047021">
    <property type="entry name" value="REXO1/3/4-like"/>
</dbReference>
<dbReference type="AlphaFoldDB" id="A0AAN6I3Z4"/>
<dbReference type="InterPro" id="IPR037431">
    <property type="entry name" value="REX4_DEDDh_dom"/>
</dbReference>
<comment type="function">
    <text evidence="9">Exoribonuclease involved in ribosome biosynthesis. Involved in the processing of ITS1, the internal transcribed spacer localized between the 18S and 5.8S rRNAs.</text>
</comment>
<keyword evidence="15" id="KW-1185">Reference proteome</keyword>
<organism evidence="12 14">
    <name type="scientific">Pichia angusta</name>
    <name type="common">Yeast</name>
    <name type="synonym">Hansenula polymorpha</name>
    <dbReference type="NCBI Taxonomy" id="870730"/>
    <lineage>
        <taxon>Eukaryota</taxon>
        <taxon>Fungi</taxon>
        <taxon>Dikarya</taxon>
        <taxon>Ascomycota</taxon>
        <taxon>Saccharomycotina</taxon>
        <taxon>Pichiomycetes</taxon>
        <taxon>Pichiales</taxon>
        <taxon>Pichiaceae</taxon>
        <taxon>Ogataea</taxon>
    </lineage>
</organism>
<evidence type="ECO:0000256" key="5">
    <source>
        <dbReference type="ARBA" id="ARBA00022722"/>
    </source>
</evidence>
<dbReference type="FunFam" id="3.30.420.10:FF:000007">
    <property type="entry name" value="Interferon-stimulated exonuclease gene 20"/>
    <property type="match status" value="1"/>
</dbReference>
<keyword evidence="4" id="KW-0698">rRNA processing</keyword>
<dbReference type="InterPro" id="IPR012337">
    <property type="entry name" value="RNaseH-like_sf"/>
</dbReference>
<dbReference type="GO" id="GO:0000027">
    <property type="term" value="P:ribosomal large subunit assembly"/>
    <property type="evidence" value="ECO:0007669"/>
    <property type="project" value="TreeGrafter"/>
</dbReference>
<evidence type="ECO:0000313" key="12">
    <source>
        <dbReference type="EMBL" id="KAG7816446.1"/>
    </source>
</evidence>
<dbReference type="GO" id="GO:0003676">
    <property type="term" value="F:nucleic acid binding"/>
    <property type="evidence" value="ECO:0007669"/>
    <property type="project" value="InterPro"/>
</dbReference>
<dbReference type="Proteomes" id="UP001197328">
    <property type="component" value="Unassembled WGS sequence"/>
</dbReference>
<keyword evidence="6" id="KW-0378">Hydrolase</keyword>
<dbReference type="SUPFAM" id="SSF53098">
    <property type="entry name" value="Ribonuclease H-like"/>
    <property type="match status" value="1"/>
</dbReference>
<dbReference type="GO" id="GO:0008408">
    <property type="term" value="F:3'-5' exonuclease activity"/>
    <property type="evidence" value="ECO:0007669"/>
    <property type="project" value="InterPro"/>
</dbReference>
<evidence type="ECO:0000256" key="10">
    <source>
        <dbReference type="SAM" id="MobiDB-lite"/>
    </source>
</evidence>
<dbReference type="SMART" id="SM00479">
    <property type="entry name" value="EXOIII"/>
    <property type="match status" value="1"/>
</dbReference>
<evidence type="ECO:0000256" key="7">
    <source>
        <dbReference type="ARBA" id="ARBA00022839"/>
    </source>
</evidence>
<dbReference type="GO" id="GO:0006364">
    <property type="term" value="P:rRNA processing"/>
    <property type="evidence" value="ECO:0007669"/>
    <property type="project" value="UniProtKB-KW"/>
</dbReference>